<keyword evidence="2" id="KW-0732">Signal</keyword>
<dbReference type="EMBL" id="SGUG01000019">
    <property type="protein sequence ID" value="MDG0863604.1"/>
    <property type="molecule type" value="Genomic_DNA"/>
</dbReference>
<evidence type="ECO:0000256" key="1">
    <source>
        <dbReference type="SAM" id="MobiDB-lite"/>
    </source>
</evidence>
<keyword evidence="4" id="KW-1185">Reference proteome</keyword>
<comment type="caution">
    <text evidence="3">The sequence shown here is derived from an EMBL/GenBank/DDBJ whole genome shotgun (WGS) entry which is preliminary data.</text>
</comment>
<sequence length="67" mass="7143">MRTWTERWKLTLTVAGALLAIGLATADAYVDLAQPADVCRVRQANGALPASTPTGLLHDEKSGKYST</sequence>
<gene>
    <name evidence="3" type="ORF">EXJ73_14135</name>
</gene>
<feature type="region of interest" description="Disordered" evidence="1">
    <location>
        <begin position="48"/>
        <end position="67"/>
    </location>
</feature>
<protein>
    <submittedName>
        <fullName evidence="3">Uncharacterized protein</fullName>
    </submittedName>
</protein>
<dbReference type="Proteomes" id="UP001152766">
    <property type="component" value="Unassembled WGS sequence"/>
</dbReference>
<proteinExistence type="predicted"/>
<reference evidence="3" key="1">
    <citation type="submission" date="2019-02" db="EMBL/GenBank/DDBJ databases">
        <title>Draft genome of the type strain Pelomonas aquatica CCUG 52575T.</title>
        <authorList>
            <person name="Gomila M."/>
            <person name="Lalucat J."/>
        </authorList>
    </citation>
    <scope>NUCLEOTIDE SEQUENCE</scope>
    <source>
        <strain evidence="3">CCUG 52575</strain>
    </source>
</reference>
<accession>A0A9X4LJ36</accession>
<feature type="chain" id="PRO_5040831844" evidence="2">
    <location>
        <begin position="27"/>
        <end position="67"/>
    </location>
</feature>
<evidence type="ECO:0000313" key="4">
    <source>
        <dbReference type="Proteomes" id="UP001152766"/>
    </source>
</evidence>
<feature type="signal peptide" evidence="2">
    <location>
        <begin position="1"/>
        <end position="26"/>
    </location>
</feature>
<name>A0A9X4LJ36_9BURK</name>
<feature type="compositionally biased region" description="Basic and acidic residues" evidence="1">
    <location>
        <begin position="57"/>
        <end position="67"/>
    </location>
</feature>
<evidence type="ECO:0000256" key="2">
    <source>
        <dbReference type="SAM" id="SignalP"/>
    </source>
</evidence>
<dbReference type="RefSeq" id="WP_268150797.1">
    <property type="nucleotide sequence ID" value="NZ_JAPPUW010000010.1"/>
</dbReference>
<evidence type="ECO:0000313" key="3">
    <source>
        <dbReference type="EMBL" id="MDG0863604.1"/>
    </source>
</evidence>
<dbReference type="AlphaFoldDB" id="A0A9X4LJ36"/>
<organism evidence="3 4">
    <name type="scientific">Pelomonas aquatica</name>
    <dbReference type="NCBI Taxonomy" id="431058"/>
    <lineage>
        <taxon>Bacteria</taxon>
        <taxon>Pseudomonadati</taxon>
        <taxon>Pseudomonadota</taxon>
        <taxon>Betaproteobacteria</taxon>
        <taxon>Burkholderiales</taxon>
        <taxon>Sphaerotilaceae</taxon>
        <taxon>Roseateles</taxon>
    </lineage>
</organism>